<dbReference type="Pfam" id="PF13302">
    <property type="entry name" value="Acetyltransf_3"/>
    <property type="match status" value="1"/>
</dbReference>
<feature type="domain" description="N-acetyltransferase" evidence="4">
    <location>
        <begin position="7"/>
        <end position="170"/>
    </location>
</feature>
<dbReference type="InterPro" id="IPR000182">
    <property type="entry name" value="GNAT_dom"/>
</dbReference>
<keyword evidence="2" id="KW-0012">Acyltransferase</keyword>
<dbReference type="InterPro" id="IPR016181">
    <property type="entry name" value="Acyl_CoA_acyltransferase"/>
</dbReference>
<evidence type="ECO:0000313" key="5">
    <source>
        <dbReference type="EMBL" id="TDY61287.1"/>
    </source>
</evidence>
<proteinExistence type="inferred from homology"/>
<dbReference type="RefSeq" id="WP_133957335.1">
    <property type="nucleotide sequence ID" value="NZ_SORI01000006.1"/>
</dbReference>
<sequence>MILTARLFLEPITPEDADGIRFLAGDEAVARSALNIPHPFEEGMAEAWIGGLKPDDVVLAIRQKGKDSIIGMIGLIRDEVNESAELSYWIGRPYWGRGFASESAMAVVEYGFRSLGLNRIFATTLGRNAPSIRVLEKAGFTPEGCLRSHVKHWGQFEDLLYHGLLRKEYESRGIRETSPEPGILSK</sequence>
<comment type="caution">
    <text evidence="5">The sequence shown here is derived from an EMBL/GenBank/DDBJ whole genome shotgun (WGS) entry which is preliminary data.</text>
</comment>
<gene>
    <name evidence="5" type="ORF">C8D99_106142</name>
</gene>
<protein>
    <submittedName>
        <fullName evidence="5">RimJ/RimL family protein N-acetyltransferase</fullName>
    </submittedName>
</protein>
<dbReference type="Proteomes" id="UP000295066">
    <property type="component" value="Unassembled WGS sequence"/>
</dbReference>
<dbReference type="OrthoDB" id="9785602at2"/>
<dbReference type="AlphaFoldDB" id="A0A4R8MAY2"/>
<keyword evidence="6" id="KW-1185">Reference proteome</keyword>
<dbReference type="SUPFAM" id="SSF55729">
    <property type="entry name" value="Acyl-CoA N-acyltransferases (Nat)"/>
    <property type="match status" value="1"/>
</dbReference>
<dbReference type="PROSITE" id="PS51186">
    <property type="entry name" value="GNAT"/>
    <property type="match status" value="1"/>
</dbReference>
<evidence type="ECO:0000256" key="1">
    <source>
        <dbReference type="ARBA" id="ARBA00022679"/>
    </source>
</evidence>
<dbReference type="PANTHER" id="PTHR43792">
    <property type="entry name" value="GNAT FAMILY, PUTATIVE (AFU_ORTHOLOGUE AFUA_3G00765)-RELATED-RELATED"/>
    <property type="match status" value="1"/>
</dbReference>
<evidence type="ECO:0000256" key="2">
    <source>
        <dbReference type="ARBA" id="ARBA00023315"/>
    </source>
</evidence>
<accession>A0A4R8MAY2</accession>
<dbReference type="PANTHER" id="PTHR43792:SF8">
    <property type="entry name" value="[RIBOSOMAL PROTEIN US5]-ALANINE N-ACETYLTRANSFERASE"/>
    <property type="match status" value="1"/>
</dbReference>
<dbReference type="Gene3D" id="3.40.630.30">
    <property type="match status" value="1"/>
</dbReference>
<evidence type="ECO:0000313" key="6">
    <source>
        <dbReference type="Proteomes" id="UP000295066"/>
    </source>
</evidence>
<evidence type="ECO:0000259" key="4">
    <source>
        <dbReference type="PROSITE" id="PS51186"/>
    </source>
</evidence>
<organism evidence="5 6">
    <name type="scientific">Aminivibrio pyruvatiphilus</name>
    <dbReference type="NCBI Taxonomy" id="1005740"/>
    <lineage>
        <taxon>Bacteria</taxon>
        <taxon>Thermotogati</taxon>
        <taxon>Synergistota</taxon>
        <taxon>Synergistia</taxon>
        <taxon>Synergistales</taxon>
        <taxon>Aminobacteriaceae</taxon>
        <taxon>Aminivibrio</taxon>
    </lineage>
</organism>
<keyword evidence="1 5" id="KW-0808">Transferase</keyword>
<reference evidence="5 6" key="1">
    <citation type="submission" date="2019-03" db="EMBL/GenBank/DDBJ databases">
        <title>Genomic Encyclopedia of Type Strains, Phase IV (KMG-IV): sequencing the most valuable type-strain genomes for metagenomic binning, comparative biology and taxonomic classification.</title>
        <authorList>
            <person name="Goeker M."/>
        </authorList>
    </citation>
    <scope>NUCLEOTIDE SEQUENCE [LARGE SCALE GENOMIC DNA]</scope>
    <source>
        <strain evidence="5 6">DSM 25964</strain>
    </source>
</reference>
<dbReference type="InterPro" id="IPR051531">
    <property type="entry name" value="N-acetyltransferase"/>
</dbReference>
<dbReference type="EMBL" id="SORI01000006">
    <property type="protein sequence ID" value="TDY61287.1"/>
    <property type="molecule type" value="Genomic_DNA"/>
</dbReference>
<comment type="similarity">
    <text evidence="3">Belongs to the acetyltransferase family. RimJ subfamily.</text>
</comment>
<dbReference type="GO" id="GO:0016747">
    <property type="term" value="F:acyltransferase activity, transferring groups other than amino-acyl groups"/>
    <property type="evidence" value="ECO:0007669"/>
    <property type="project" value="InterPro"/>
</dbReference>
<evidence type="ECO:0000256" key="3">
    <source>
        <dbReference type="ARBA" id="ARBA00038502"/>
    </source>
</evidence>
<name>A0A4R8MAY2_9BACT</name>